<organism evidence="2 3">
    <name type="scientific">Thalictrum thalictroides</name>
    <name type="common">Rue-anemone</name>
    <name type="synonym">Anemone thalictroides</name>
    <dbReference type="NCBI Taxonomy" id="46969"/>
    <lineage>
        <taxon>Eukaryota</taxon>
        <taxon>Viridiplantae</taxon>
        <taxon>Streptophyta</taxon>
        <taxon>Embryophyta</taxon>
        <taxon>Tracheophyta</taxon>
        <taxon>Spermatophyta</taxon>
        <taxon>Magnoliopsida</taxon>
        <taxon>Ranunculales</taxon>
        <taxon>Ranunculaceae</taxon>
        <taxon>Thalictroideae</taxon>
        <taxon>Thalictrum</taxon>
    </lineage>
</organism>
<evidence type="ECO:0000313" key="2">
    <source>
        <dbReference type="EMBL" id="KAF5207398.1"/>
    </source>
</evidence>
<proteinExistence type="predicted"/>
<dbReference type="Proteomes" id="UP000554482">
    <property type="component" value="Unassembled WGS sequence"/>
</dbReference>
<dbReference type="AlphaFoldDB" id="A0A7J6XEN8"/>
<keyword evidence="3" id="KW-1185">Reference proteome</keyword>
<dbReference type="PANTHER" id="PTHR46929:SF23">
    <property type="entry name" value="L10-INTERACTING MYB DOMAIN-CONTAINING PROTEIN-LIKE"/>
    <property type="match status" value="1"/>
</dbReference>
<evidence type="ECO:0000259" key="1">
    <source>
        <dbReference type="Pfam" id="PF12776"/>
    </source>
</evidence>
<sequence length="124" mass="14353">MKCCFEGDSQSLISTWFHKSNSIFYNFVDLIIRMDKDESQSSRKCKKNFMWTAKTDKYLVSFLAECAKNGEKHGKSFSKPVYTKAADAVSEFCKQLCTSDNVDSHIKTVKKKYGRIVYKIKFSK</sequence>
<feature type="domain" description="Myb/SANT-like" evidence="1">
    <location>
        <begin position="50"/>
        <end position="116"/>
    </location>
</feature>
<gene>
    <name evidence="2" type="ORF">FRX31_003017</name>
</gene>
<accession>A0A7J6XEN8</accession>
<dbReference type="OrthoDB" id="1301570at2759"/>
<protein>
    <recommendedName>
        <fullName evidence="1">Myb/SANT-like domain-containing protein</fullName>
    </recommendedName>
</protein>
<reference evidence="2 3" key="1">
    <citation type="submission" date="2020-06" db="EMBL/GenBank/DDBJ databases">
        <title>Transcriptomic and genomic resources for Thalictrum thalictroides and T. hernandezii: Facilitating candidate gene discovery in an emerging model plant lineage.</title>
        <authorList>
            <person name="Arias T."/>
            <person name="Riano-Pachon D.M."/>
            <person name="Di Stilio V.S."/>
        </authorList>
    </citation>
    <scope>NUCLEOTIDE SEQUENCE [LARGE SCALE GENOMIC DNA]</scope>
    <source>
        <strain evidence="3">cv. WT478/WT964</strain>
        <tissue evidence="2">Leaves</tissue>
    </source>
</reference>
<dbReference type="PANTHER" id="PTHR46929">
    <property type="entry name" value="EXPRESSED PROTEIN"/>
    <property type="match status" value="1"/>
</dbReference>
<comment type="caution">
    <text evidence="2">The sequence shown here is derived from an EMBL/GenBank/DDBJ whole genome shotgun (WGS) entry which is preliminary data.</text>
</comment>
<evidence type="ECO:0000313" key="3">
    <source>
        <dbReference type="Proteomes" id="UP000554482"/>
    </source>
</evidence>
<dbReference type="EMBL" id="JABWDY010001469">
    <property type="protein sequence ID" value="KAF5207398.1"/>
    <property type="molecule type" value="Genomic_DNA"/>
</dbReference>
<dbReference type="Pfam" id="PF12776">
    <property type="entry name" value="Myb_DNA-bind_3"/>
    <property type="match status" value="1"/>
</dbReference>
<dbReference type="InterPro" id="IPR024752">
    <property type="entry name" value="Myb/SANT-like_dom"/>
</dbReference>
<name>A0A7J6XEN8_THATH</name>